<dbReference type="GO" id="GO:0000981">
    <property type="term" value="F:DNA-binding transcription factor activity, RNA polymerase II-specific"/>
    <property type="evidence" value="ECO:0007669"/>
    <property type="project" value="InterPro"/>
</dbReference>
<evidence type="ECO:0000313" key="8">
    <source>
        <dbReference type="Proteomes" id="UP000076874"/>
    </source>
</evidence>
<reference evidence="7 8" key="1">
    <citation type="journal article" date="2016" name="Genome Biol. Evol.">
        <title>Divergent and convergent evolution of fungal pathogenicity.</title>
        <authorList>
            <person name="Shang Y."/>
            <person name="Xiao G."/>
            <person name="Zheng P."/>
            <person name="Cen K."/>
            <person name="Zhan S."/>
            <person name="Wang C."/>
        </authorList>
    </citation>
    <scope>NUCLEOTIDE SEQUENCE [LARGE SCALE GENOMIC DNA]</scope>
    <source>
        <strain evidence="7 8">RCEF 264</strain>
    </source>
</reference>
<dbReference type="Proteomes" id="UP000076874">
    <property type="component" value="Unassembled WGS sequence"/>
</dbReference>
<feature type="region of interest" description="Disordered" evidence="5">
    <location>
        <begin position="679"/>
        <end position="725"/>
    </location>
</feature>
<protein>
    <submittedName>
        <fullName evidence="7">Fungal-specific transcription factor</fullName>
    </submittedName>
</protein>
<proteinExistence type="predicted"/>
<feature type="domain" description="Zn(2)-C6 fungal-type" evidence="6">
    <location>
        <begin position="25"/>
        <end position="55"/>
    </location>
</feature>
<evidence type="ECO:0000256" key="2">
    <source>
        <dbReference type="ARBA" id="ARBA00023015"/>
    </source>
</evidence>
<accession>A0A167WEQ2</accession>
<dbReference type="GO" id="GO:0008270">
    <property type="term" value="F:zinc ion binding"/>
    <property type="evidence" value="ECO:0007669"/>
    <property type="project" value="InterPro"/>
</dbReference>
<dbReference type="AlphaFoldDB" id="A0A167WEQ2"/>
<gene>
    <name evidence="7" type="ORF">SPI_03854</name>
</gene>
<dbReference type="CDD" id="cd00067">
    <property type="entry name" value="GAL4"/>
    <property type="match status" value="1"/>
</dbReference>
<dbReference type="InterPro" id="IPR051127">
    <property type="entry name" value="Fungal_SecMet_Regulators"/>
</dbReference>
<dbReference type="PROSITE" id="PS00463">
    <property type="entry name" value="ZN2_CY6_FUNGAL_1"/>
    <property type="match status" value="1"/>
</dbReference>
<dbReference type="PANTHER" id="PTHR47424:SF6">
    <property type="entry name" value="PROLINE UTILIZATION TRANS-ACTIVATOR"/>
    <property type="match status" value="1"/>
</dbReference>
<dbReference type="GO" id="GO:0006351">
    <property type="term" value="P:DNA-templated transcription"/>
    <property type="evidence" value="ECO:0007669"/>
    <property type="project" value="InterPro"/>
</dbReference>
<keyword evidence="2" id="KW-0805">Transcription regulation</keyword>
<keyword evidence="1" id="KW-0479">Metal-binding</keyword>
<feature type="compositionally biased region" description="Low complexity" evidence="5">
    <location>
        <begin position="95"/>
        <end position="113"/>
    </location>
</feature>
<dbReference type="SMART" id="SM00906">
    <property type="entry name" value="Fungal_trans"/>
    <property type="match status" value="1"/>
</dbReference>
<keyword evidence="4" id="KW-0539">Nucleus</keyword>
<feature type="region of interest" description="Disordered" evidence="5">
    <location>
        <begin position="1"/>
        <end position="25"/>
    </location>
</feature>
<name>A0A167WEQ2_9HYPO</name>
<dbReference type="STRING" id="1081102.A0A167WEQ2"/>
<dbReference type="InterPro" id="IPR007219">
    <property type="entry name" value="XnlR_reg_dom"/>
</dbReference>
<dbReference type="EMBL" id="AZHD01000005">
    <property type="protein sequence ID" value="OAA63691.1"/>
    <property type="molecule type" value="Genomic_DNA"/>
</dbReference>
<evidence type="ECO:0000256" key="5">
    <source>
        <dbReference type="SAM" id="MobiDB-lite"/>
    </source>
</evidence>
<evidence type="ECO:0000256" key="1">
    <source>
        <dbReference type="ARBA" id="ARBA00022723"/>
    </source>
</evidence>
<dbReference type="PANTHER" id="PTHR47424">
    <property type="entry name" value="REGULATORY PROTEIN GAL4"/>
    <property type="match status" value="1"/>
</dbReference>
<dbReference type="SUPFAM" id="SSF57701">
    <property type="entry name" value="Zn2/Cys6 DNA-binding domain"/>
    <property type="match status" value="1"/>
</dbReference>
<dbReference type="CDD" id="cd12148">
    <property type="entry name" value="fungal_TF_MHR"/>
    <property type="match status" value="1"/>
</dbReference>
<dbReference type="SMART" id="SM00066">
    <property type="entry name" value="GAL4"/>
    <property type="match status" value="1"/>
</dbReference>
<dbReference type="InterPro" id="IPR036864">
    <property type="entry name" value="Zn2-C6_fun-type_DNA-bd_sf"/>
</dbReference>
<comment type="caution">
    <text evidence="7">The sequence shown here is derived from an EMBL/GenBank/DDBJ whole genome shotgun (WGS) entry which is preliminary data.</text>
</comment>
<keyword evidence="8" id="KW-1185">Reference proteome</keyword>
<dbReference type="OrthoDB" id="3266505at2759"/>
<keyword evidence="3" id="KW-0804">Transcription</keyword>
<feature type="region of interest" description="Disordered" evidence="5">
    <location>
        <begin position="83"/>
        <end position="144"/>
    </location>
</feature>
<evidence type="ECO:0000256" key="4">
    <source>
        <dbReference type="ARBA" id="ARBA00023242"/>
    </source>
</evidence>
<evidence type="ECO:0000259" key="6">
    <source>
        <dbReference type="PROSITE" id="PS00463"/>
    </source>
</evidence>
<dbReference type="GO" id="GO:0003677">
    <property type="term" value="F:DNA binding"/>
    <property type="evidence" value="ECO:0007669"/>
    <property type="project" value="InterPro"/>
</dbReference>
<feature type="compositionally biased region" description="Gly residues" evidence="5">
    <location>
        <begin position="127"/>
        <end position="140"/>
    </location>
</feature>
<dbReference type="Pfam" id="PF04082">
    <property type="entry name" value="Fungal_trans"/>
    <property type="match status" value="1"/>
</dbReference>
<evidence type="ECO:0000256" key="3">
    <source>
        <dbReference type="ARBA" id="ARBA00023163"/>
    </source>
</evidence>
<feature type="compositionally biased region" description="Low complexity" evidence="5">
    <location>
        <begin position="679"/>
        <end position="715"/>
    </location>
</feature>
<dbReference type="InterPro" id="IPR001138">
    <property type="entry name" value="Zn2Cys6_DnaBD"/>
</dbReference>
<organism evidence="7 8">
    <name type="scientific">Niveomyces insectorum RCEF 264</name>
    <dbReference type="NCBI Taxonomy" id="1081102"/>
    <lineage>
        <taxon>Eukaryota</taxon>
        <taxon>Fungi</taxon>
        <taxon>Dikarya</taxon>
        <taxon>Ascomycota</taxon>
        <taxon>Pezizomycotina</taxon>
        <taxon>Sordariomycetes</taxon>
        <taxon>Hypocreomycetidae</taxon>
        <taxon>Hypocreales</taxon>
        <taxon>Cordycipitaceae</taxon>
        <taxon>Niveomyces</taxon>
    </lineage>
</organism>
<sequence length="823" mass="88319">MPSTDEARKTKRRVPPDKRRRTETSCDHCKAKKLKCRRRSSAEACLTCSASGRSCITTIPRKQRSYSRKGPSSSSSFLDAAAHDAGFQTGPPPSSLQIRPYLSSSSSPSRATAPRPPGHHRLLGLSSSGGGGSGGGGGGDAASDDVFFGGRGRSRSTPVVERLFDDDYGLPRYVGPTGSYTFMVKLREIMATKCAPKTAGLRYAQTMGHSIRLFDATGKTTADLPPKDVADAMVALFFAKVHRDFPIFHRALFMAMYEDMWSLTPNTEPAWLMALGMVFVLGLDAASSPPSSSSPSSRDDALPMLSPAQKRAMKERYLAAAKGLLPEVLSGCTLGHVQAIMLYCRHAYISGDRNTSWSLAGAAIRIAVAIGLHRNGANARCNLLERELRKRVWWTLYAFERMECSSLGRASAIDDDECNVGFPTEGLLDMGDIIPLGHLTAQSQLLRLLGSVCKQQYRLDSPCAAEPADGTGTDNDVAAALLEKLLAWHHNLPDHLRLDKGGVPSGPASHLRAITLLHIQYHYTMTLLCRPFLVAKATKSGPDRSAERNPDRHAFAPTSSFVTDLARRCMDSAKASIQLLQRLFLGGLFNPTTWWDVFFVKSSSMMLALGAIVDDAGFDPGREALGSIKICMSILAHCGEFSPTMKNFATVATDLGRAVILTEATDVTDVTDETEVTAATAATDATDASPETSGTSGTSGSNSTHTTSTPTDSEPGLPPPLDGAITSSAAAAFHPANGAAYDATFDVGAANTTANITTDAGSRVDDPLAAPFLDTYTQAHANAEASFLDAFPEEWNLTPEDWDVMEISRHLNWSDTQGWAPKQ</sequence>
<evidence type="ECO:0000313" key="7">
    <source>
        <dbReference type="EMBL" id="OAA63691.1"/>
    </source>
</evidence>